<evidence type="ECO:0000313" key="1">
    <source>
        <dbReference type="EMBL" id="CAH2055779.1"/>
    </source>
</evidence>
<dbReference type="Proteomes" id="UP000837857">
    <property type="component" value="Chromosome 22"/>
</dbReference>
<accession>A0ABN8IGA4</accession>
<gene>
    <name evidence="1" type="ORF">IPOD504_LOCUS9096</name>
</gene>
<organism evidence="1 2">
    <name type="scientific">Iphiclides podalirius</name>
    <name type="common">scarce swallowtail</name>
    <dbReference type="NCBI Taxonomy" id="110791"/>
    <lineage>
        <taxon>Eukaryota</taxon>
        <taxon>Metazoa</taxon>
        <taxon>Ecdysozoa</taxon>
        <taxon>Arthropoda</taxon>
        <taxon>Hexapoda</taxon>
        <taxon>Insecta</taxon>
        <taxon>Pterygota</taxon>
        <taxon>Neoptera</taxon>
        <taxon>Endopterygota</taxon>
        <taxon>Lepidoptera</taxon>
        <taxon>Glossata</taxon>
        <taxon>Ditrysia</taxon>
        <taxon>Papilionoidea</taxon>
        <taxon>Papilionidae</taxon>
        <taxon>Papilioninae</taxon>
        <taxon>Iphiclides</taxon>
    </lineage>
</organism>
<proteinExistence type="predicted"/>
<evidence type="ECO:0000313" key="2">
    <source>
        <dbReference type="Proteomes" id="UP000837857"/>
    </source>
</evidence>
<protein>
    <submittedName>
        <fullName evidence="1">Uncharacterized protein</fullName>
    </submittedName>
</protein>
<keyword evidence="2" id="KW-1185">Reference proteome</keyword>
<reference evidence="1" key="1">
    <citation type="submission" date="2022-03" db="EMBL/GenBank/DDBJ databases">
        <authorList>
            <person name="Martin H S."/>
        </authorList>
    </citation>
    <scope>NUCLEOTIDE SEQUENCE</scope>
</reference>
<name>A0ABN8IGA4_9NEOP</name>
<dbReference type="EMBL" id="OW152834">
    <property type="protein sequence ID" value="CAH2055779.1"/>
    <property type="molecule type" value="Genomic_DNA"/>
</dbReference>
<feature type="non-terminal residue" evidence="1">
    <location>
        <position position="77"/>
    </location>
</feature>
<sequence length="77" mass="8549">MSFRSQLSTRKHVPDLHLLPQTRNSRGCCVGLPQIIQRVLSQEESSQLSVRPPCLLRCKAKARPSERAPVPSPSNSS</sequence>